<evidence type="ECO:0000256" key="4">
    <source>
        <dbReference type="ARBA" id="ARBA00022806"/>
    </source>
</evidence>
<dbReference type="GO" id="GO:0005737">
    <property type="term" value="C:cytoplasm"/>
    <property type="evidence" value="ECO:0007669"/>
    <property type="project" value="TreeGrafter"/>
</dbReference>
<dbReference type="GO" id="GO:0016787">
    <property type="term" value="F:hydrolase activity"/>
    <property type="evidence" value="ECO:0007669"/>
    <property type="project" value="UniProtKB-KW"/>
</dbReference>
<dbReference type="InterPro" id="IPR004589">
    <property type="entry name" value="DNA_helicase_ATP-dep_RecQ"/>
</dbReference>
<accession>A0A9P7VQN4</accession>
<evidence type="ECO:0000256" key="1">
    <source>
        <dbReference type="ARBA" id="ARBA00005446"/>
    </source>
</evidence>
<dbReference type="GO" id="GO:0003676">
    <property type="term" value="F:nucleic acid binding"/>
    <property type="evidence" value="ECO:0007669"/>
    <property type="project" value="InterPro"/>
</dbReference>
<dbReference type="OrthoDB" id="10261556at2759"/>
<dbReference type="RefSeq" id="XP_043039148.1">
    <property type="nucleotide sequence ID" value="XM_043177266.1"/>
</dbReference>
<dbReference type="GO" id="GO:0005634">
    <property type="term" value="C:nucleus"/>
    <property type="evidence" value="ECO:0007669"/>
    <property type="project" value="TreeGrafter"/>
</dbReference>
<comment type="catalytic activity">
    <reaction evidence="6">
        <text>Couples ATP hydrolysis with the unwinding of duplex DNA by translocating in the 3'-5' direction.</text>
        <dbReference type="EC" id="5.6.2.4"/>
    </reaction>
</comment>
<evidence type="ECO:0000256" key="6">
    <source>
        <dbReference type="ARBA" id="ARBA00034617"/>
    </source>
</evidence>
<keyword evidence="3 10" id="KW-0378">Hydrolase</keyword>
<dbReference type="PROSITE" id="PS51194">
    <property type="entry name" value="HELICASE_CTER"/>
    <property type="match status" value="1"/>
</dbReference>
<evidence type="ECO:0000259" key="8">
    <source>
        <dbReference type="PROSITE" id="PS51192"/>
    </source>
</evidence>
<dbReference type="EMBL" id="MU250536">
    <property type="protein sequence ID" value="KAG7445648.1"/>
    <property type="molecule type" value="Genomic_DNA"/>
</dbReference>
<dbReference type="Gene3D" id="3.40.50.300">
    <property type="entry name" value="P-loop containing nucleotide triphosphate hydrolases"/>
    <property type="match status" value="2"/>
</dbReference>
<gene>
    <name evidence="10" type="ORF">BT62DRAFT_1006677</name>
</gene>
<dbReference type="GO" id="GO:0043138">
    <property type="term" value="F:3'-5' DNA helicase activity"/>
    <property type="evidence" value="ECO:0007669"/>
    <property type="project" value="UniProtKB-EC"/>
</dbReference>
<evidence type="ECO:0000313" key="11">
    <source>
        <dbReference type="Proteomes" id="UP000812287"/>
    </source>
</evidence>
<dbReference type="Pfam" id="PF00270">
    <property type="entry name" value="DEAD"/>
    <property type="match status" value="1"/>
</dbReference>
<dbReference type="PANTHER" id="PTHR13710:SF152">
    <property type="entry name" value="ATP-DEPENDENT DNA HELICASE Q5"/>
    <property type="match status" value="1"/>
</dbReference>
<dbReference type="InterPro" id="IPR027417">
    <property type="entry name" value="P-loop_NTPase"/>
</dbReference>
<keyword evidence="2" id="KW-0547">Nucleotide-binding</keyword>
<dbReference type="EC" id="5.6.2.4" evidence="7"/>
<evidence type="ECO:0000256" key="3">
    <source>
        <dbReference type="ARBA" id="ARBA00022801"/>
    </source>
</evidence>
<keyword evidence="5" id="KW-0067">ATP-binding</keyword>
<dbReference type="PANTHER" id="PTHR13710">
    <property type="entry name" value="DNA HELICASE RECQ FAMILY MEMBER"/>
    <property type="match status" value="1"/>
</dbReference>
<feature type="domain" description="Helicase ATP-binding" evidence="8">
    <location>
        <begin position="31"/>
        <end position="216"/>
    </location>
</feature>
<dbReference type="InterPro" id="IPR011545">
    <property type="entry name" value="DEAD/DEAH_box_helicase_dom"/>
</dbReference>
<dbReference type="SMART" id="SM00487">
    <property type="entry name" value="DEXDc"/>
    <property type="match status" value="1"/>
</dbReference>
<evidence type="ECO:0000256" key="5">
    <source>
        <dbReference type="ARBA" id="ARBA00022840"/>
    </source>
</evidence>
<dbReference type="GO" id="GO:0009378">
    <property type="term" value="F:four-way junction helicase activity"/>
    <property type="evidence" value="ECO:0007669"/>
    <property type="project" value="TreeGrafter"/>
</dbReference>
<proteinExistence type="inferred from homology"/>
<dbReference type="NCBIfam" id="TIGR00614">
    <property type="entry name" value="recQ_fam"/>
    <property type="match status" value="1"/>
</dbReference>
<evidence type="ECO:0000256" key="2">
    <source>
        <dbReference type="ARBA" id="ARBA00022741"/>
    </source>
</evidence>
<comment type="caution">
    <text evidence="10">The sequence shown here is derived from an EMBL/GenBank/DDBJ whole genome shotgun (WGS) entry which is preliminary data.</text>
</comment>
<dbReference type="Pfam" id="PF00271">
    <property type="entry name" value="Helicase_C"/>
    <property type="match status" value="1"/>
</dbReference>
<reference evidence="10" key="1">
    <citation type="submission" date="2020-11" db="EMBL/GenBank/DDBJ databases">
        <title>Adaptations for nitrogen fixation in a non-lichenized fungal sporocarp promotes dispersal by wood-feeding termites.</title>
        <authorList>
            <consortium name="DOE Joint Genome Institute"/>
            <person name="Koch R.A."/>
            <person name="Yoon G."/>
            <person name="Arayal U."/>
            <person name="Lail K."/>
            <person name="Amirebrahimi M."/>
            <person name="Labutti K."/>
            <person name="Lipzen A."/>
            <person name="Riley R."/>
            <person name="Barry K."/>
            <person name="Henrissat B."/>
            <person name="Grigoriev I.V."/>
            <person name="Herr J.R."/>
            <person name="Aime M.C."/>
        </authorList>
    </citation>
    <scope>NUCLEOTIDE SEQUENCE</scope>
    <source>
        <strain evidence="10">MCA 3950</strain>
    </source>
</reference>
<evidence type="ECO:0000313" key="10">
    <source>
        <dbReference type="EMBL" id="KAG7445648.1"/>
    </source>
</evidence>
<sequence>MPVASKIERCLQALTATFGHSVYKGKQQDVIEAAVTGIDVFVLAPTGMGKSICFQLPAVIEDSGVTIVVSPLLALMKNQAESLRRKGINVVCFNSEMSPEDKLEIIRDLADGVYHNRLLYITPESLCNADFLGMLQPVYEDGGLNRLVVDESLPSLRRIVLPSLMQEWGHDFREGYRRLGVFRRKFKNVPIMALTASATDAVRRDIIHSLGMSEDRLFQAIHGFNRENLYYEVKYSPPRTSLSHMSEIAEYILDMHQRRGKSSCGIIYCRTRKLCNELASFLRGKGLGVRAYHKGLTPNILDKTLREWTDGTIDVVVATIAFGLGIDKGDVRSALIFLFHLVLSERS</sequence>
<feature type="domain" description="Helicase C-terminal" evidence="9">
    <location>
        <begin position="247"/>
        <end position="347"/>
    </location>
</feature>
<name>A0A9P7VQN4_9AGAR</name>
<keyword evidence="11" id="KW-1185">Reference proteome</keyword>
<dbReference type="Proteomes" id="UP000812287">
    <property type="component" value="Unassembled WGS sequence"/>
</dbReference>
<evidence type="ECO:0000259" key="9">
    <source>
        <dbReference type="PROSITE" id="PS51194"/>
    </source>
</evidence>
<dbReference type="AlphaFoldDB" id="A0A9P7VQN4"/>
<dbReference type="GeneID" id="66099553"/>
<dbReference type="InterPro" id="IPR001650">
    <property type="entry name" value="Helicase_C-like"/>
</dbReference>
<evidence type="ECO:0000256" key="7">
    <source>
        <dbReference type="ARBA" id="ARBA00034808"/>
    </source>
</evidence>
<comment type="similarity">
    <text evidence="1">Belongs to the helicase family. RecQ subfamily.</text>
</comment>
<dbReference type="GO" id="GO:0000724">
    <property type="term" value="P:double-strand break repair via homologous recombination"/>
    <property type="evidence" value="ECO:0007669"/>
    <property type="project" value="TreeGrafter"/>
</dbReference>
<dbReference type="PROSITE" id="PS51192">
    <property type="entry name" value="HELICASE_ATP_BIND_1"/>
    <property type="match status" value="1"/>
</dbReference>
<dbReference type="SUPFAM" id="SSF52540">
    <property type="entry name" value="P-loop containing nucleoside triphosphate hydrolases"/>
    <property type="match status" value="1"/>
</dbReference>
<protein>
    <recommendedName>
        <fullName evidence="7">DNA 3'-5' helicase</fullName>
        <ecNumber evidence="7">5.6.2.4</ecNumber>
    </recommendedName>
</protein>
<dbReference type="GO" id="GO:0005694">
    <property type="term" value="C:chromosome"/>
    <property type="evidence" value="ECO:0007669"/>
    <property type="project" value="TreeGrafter"/>
</dbReference>
<organism evidence="10 11">
    <name type="scientific">Guyanagaster necrorhizus</name>
    <dbReference type="NCBI Taxonomy" id="856835"/>
    <lineage>
        <taxon>Eukaryota</taxon>
        <taxon>Fungi</taxon>
        <taxon>Dikarya</taxon>
        <taxon>Basidiomycota</taxon>
        <taxon>Agaricomycotina</taxon>
        <taxon>Agaricomycetes</taxon>
        <taxon>Agaricomycetidae</taxon>
        <taxon>Agaricales</taxon>
        <taxon>Marasmiineae</taxon>
        <taxon>Physalacriaceae</taxon>
        <taxon>Guyanagaster</taxon>
    </lineage>
</organism>
<keyword evidence="4" id="KW-0347">Helicase</keyword>
<dbReference type="CDD" id="cd17920">
    <property type="entry name" value="DEXHc_RecQ"/>
    <property type="match status" value="1"/>
</dbReference>
<dbReference type="InterPro" id="IPR014001">
    <property type="entry name" value="Helicase_ATP-bd"/>
</dbReference>
<dbReference type="GO" id="GO:0005524">
    <property type="term" value="F:ATP binding"/>
    <property type="evidence" value="ECO:0007669"/>
    <property type="project" value="UniProtKB-KW"/>
</dbReference>